<gene>
    <name evidence="2" type="ORF">CWS20_10525</name>
</gene>
<dbReference type="Gene3D" id="3.40.30.10">
    <property type="entry name" value="Glutaredoxin"/>
    <property type="match status" value="1"/>
</dbReference>
<reference evidence="2 3" key="1">
    <citation type="journal article" date="2010" name="Int. J. Syst. Evol. Microbiol.">
        <title>Bacillus horneckiae sp. nov., isolated from a spacecraft-assembly clean room.</title>
        <authorList>
            <person name="Vaishampayan P."/>
            <person name="Probst A."/>
            <person name="Krishnamurthi S."/>
            <person name="Ghosh S."/>
            <person name="Osman S."/>
            <person name="McDowall A."/>
            <person name="Ruckmani A."/>
            <person name="Mayilraj S."/>
            <person name="Venkateswaran K."/>
        </authorList>
    </citation>
    <scope>NUCLEOTIDE SEQUENCE [LARGE SCALE GENOMIC DNA]</scope>
    <source>
        <strain evidence="3">1PO1SC</strain>
    </source>
</reference>
<sequence length="241" mass="27157">MKIQVWSDFICPFCYIGKSRLEAALNQFAYKNEVEIEYKAFELHPNGPIYNGKSIHEAIAEKYGTTNEQAKQMNDHIEHQADEAGLNFNFDSMKPTNTFDAHRLAKYAKEKGLEAEITENLLRAYFTDSKLISDHNVLADIANETGINRDDAMKVLQDSNRFANDVLIDEGIAQQYQITGVPYFIINNKYAISGAQSPETFTSALKQVWEEENSAPKLQNLANDSGLEATCIDESCTVPEK</sequence>
<dbReference type="CDD" id="cd03024">
    <property type="entry name" value="DsbA_FrnE"/>
    <property type="match status" value="1"/>
</dbReference>
<dbReference type="GO" id="GO:0016491">
    <property type="term" value="F:oxidoreductase activity"/>
    <property type="evidence" value="ECO:0007669"/>
    <property type="project" value="InterPro"/>
</dbReference>
<feature type="domain" description="DSBA-like thioredoxin" evidence="1">
    <location>
        <begin position="3"/>
        <end position="206"/>
    </location>
</feature>
<protein>
    <submittedName>
        <fullName evidence="2">DsbA family oxidoreductase</fullName>
    </submittedName>
</protein>
<dbReference type="SUPFAM" id="SSF52833">
    <property type="entry name" value="Thioredoxin-like"/>
    <property type="match status" value="1"/>
</dbReference>
<name>A0A2N0ZI67_9BACI</name>
<evidence type="ECO:0000259" key="1">
    <source>
        <dbReference type="Pfam" id="PF01323"/>
    </source>
</evidence>
<comment type="caution">
    <text evidence="2">The sequence shown here is derived from an EMBL/GenBank/DDBJ whole genome shotgun (WGS) entry which is preliminary data.</text>
</comment>
<evidence type="ECO:0000313" key="2">
    <source>
        <dbReference type="EMBL" id="PKG29184.1"/>
    </source>
</evidence>
<evidence type="ECO:0000313" key="3">
    <source>
        <dbReference type="Proteomes" id="UP000233343"/>
    </source>
</evidence>
<dbReference type="EMBL" id="PISD01000019">
    <property type="protein sequence ID" value="PKG29184.1"/>
    <property type="molecule type" value="Genomic_DNA"/>
</dbReference>
<proteinExistence type="predicted"/>
<dbReference type="AlphaFoldDB" id="A0A2N0ZI67"/>
<keyword evidence="3" id="KW-1185">Reference proteome</keyword>
<dbReference type="InterPro" id="IPR036249">
    <property type="entry name" value="Thioredoxin-like_sf"/>
</dbReference>
<dbReference type="RefSeq" id="WP_066198477.1">
    <property type="nucleotide sequence ID" value="NZ_JARMMB010000010.1"/>
</dbReference>
<organism evidence="2 3">
    <name type="scientific">Cytobacillus horneckiae</name>
    <dbReference type="NCBI Taxonomy" id="549687"/>
    <lineage>
        <taxon>Bacteria</taxon>
        <taxon>Bacillati</taxon>
        <taxon>Bacillota</taxon>
        <taxon>Bacilli</taxon>
        <taxon>Bacillales</taxon>
        <taxon>Bacillaceae</taxon>
        <taxon>Cytobacillus</taxon>
    </lineage>
</organism>
<dbReference type="PANTHER" id="PTHR13887">
    <property type="entry name" value="GLUTATHIONE S-TRANSFERASE KAPPA"/>
    <property type="match status" value="1"/>
</dbReference>
<dbReference type="InterPro" id="IPR001853">
    <property type="entry name" value="DSBA-like_thioredoxin_dom"/>
</dbReference>
<dbReference type="Pfam" id="PF01323">
    <property type="entry name" value="DSBA"/>
    <property type="match status" value="1"/>
</dbReference>
<dbReference type="Proteomes" id="UP000233343">
    <property type="component" value="Unassembled WGS sequence"/>
</dbReference>
<accession>A0A2N0ZI67</accession>
<dbReference type="PANTHER" id="PTHR13887:SF41">
    <property type="entry name" value="THIOREDOXIN SUPERFAMILY PROTEIN"/>
    <property type="match status" value="1"/>
</dbReference>